<dbReference type="Proteomes" id="UP001221217">
    <property type="component" value="Unassembled WGS sequence"/>
</dbReference>
<reference evidence="1 2" key="1">
    <citation type="submission" date="2022-12" db="EMBL/GenBank/DDBJ databases">
        <title>Metagenome assembled genome from gulf of manar.</title>
        <authorList>
            <person name="Kohli P."/>
            <person name="Pk S."/>
            <person name="Venkata Ramana C."/>
            <person name="Sasikala C."/>
        </authorList>
    </citation>
    <scope>NUCLEOTIDE SEQUENCE [LARGE SCALE GENOMIC DNA]</scope>
    <source>
        <strain evidence="1">JB008</strain>
    </source>
</reference>
<name>A0AAJ1ICS2_9SPIO</name>
<organism evidence="1 2">
    <name type="scientific">Candidatus Thalassospirochaeta sargassi</name>
    <dbReference type="NCBI Taxonomy" id="3119039"/>
    <lineage>
        <taxon>Bacteria</taxon>
        <taxon>Pseudomonadati</taxon>
        <taxon>Spirochaetota</taxon>
        <taxon>Spirochaetia</taxon>
        <taxon>Spirochaetales</taxon>
        <taxon>Spirochaetaceae</taxon>
        <taxon>Candidatus Thalassospirochaeta</taxon>
    </lineage>
</organism>
<dbReference type="AlphaFoldDB" id="A0AAJ1ICS2"/>
<accession>A0AAJ1ICS2</accession>
<proteinExistence type="predicted"/>
<evidence type="ECO:0000313" key="1">
    <source>
        <dbReference type="EMBL" id="MDC7226900.1"/>
    </source>
</evidence>
<protein>
    <submittedName>
        <fullName evidence="1">Uncharacterized protein</fullName>
    </submittedName>
</protein>
<sequence>MLNINGIDEISLIDGDAYPINSEEFLENAPGSFSQNKDDAVRL</sequence>
<comment type="caution">
    <text evidence="1">The sequence shown here is derived from an EMBL/GenBank/DDBJ whole genome shotgun (WGS) entry which is preliminary data.</text>
</comment>
<dbReference type="EMBL" id="JAQQAL010000019">
    <property type="protein sequence ID" value="MDC7226900.1"/>
    <property type="molecule type" value="Genomic_DNA"/>
</dbReference>
<gene>
    <name evidence="1" type="ORF">PQJ61_09070</name>
</gene>
<evidence type="ECO:0000313" key="2">
    <source>
        <dbReference type="Proteomes" id="UP001221217"/>
    </source>
</evidence>